<evidence type="ECO:0008006" key="3">
    <source>
        <dbReference type="Google" id="ProtNLM"/>
    </source>
</evidence>
<dbReference type="Proteomes" id="UP000253426">
    <property type="component" value="Unassembled WGS sequence"/>
</dbReference>
<gene>
    <name evidence="1" type="ORF">DES53_12036</name>
</gene>
<evidence type="ECO:0000313" key="1">
    <source>
        <dbReference type="EMBL" id="RBP35668.1"/>
    </source>
</evidence>
<sequence>MSQAPDCSNKTQLRPWIETFGNHLCGMSCTLGLPVEEVALCVAGVLANVTGPLSGLVTKGGAGISQGVNLISVGELSHRSQRLAEHLFRPLHSLQDFMRHAAHRTSRVWGDMYLSGPESLKTWREALAVRPTEIHTRLVQMLEATVNDLNAGDTLPMGWDSPVDPMPSHDGKHTEMLLRERVPGVRHLPSFVLRPGSLNELPGMMADVVEQHAFVLDPEGRLFEQNDADGAKWGSHARYLSQLMGGKDVPMPRLHQDQGNGKLVRGRIALFSSLSPERVAEILGEAGAGTEKPVLEEAILWAPSECKVRPLQSGGTQAVWGTYKGILERLVNDRAARKGTIVQHSPHLMHQLEELDAEMVRLLDATPPELRRYMRPFAALVQKLSWAFTVLGIDEGRLSKAVQATTAYAVERHVALLKAAFAQVQVQRAARFARQIQSILKAKGPCNARTLQRSIFQSRRSDIDAGLERLMSAGQVVYLQTKREYHIPDDGDLTNHRLTQPLNSTING</sequence>
<dbReference type="EMBL" id="QNRR01000020">
    <property type="protein sequence ID" value="RBP35668.1"/>
    <property type="molecule type" value="Genomic_DNA"/>
</dbReference>
<comment type="caution">
    <text evidence="1">The sequence shown here is derived from an EMBL/GenBank/DDBJ whole genome shotgun (WGS) entry which is preliminary data.</text>
</comment>
<keyword evidence="2" id="KW-1185">Reference proteome</keyword>
<name>A0A366H1M2_9BACT</name>
<dbReference type="AlphaFoldDB" id="A0A366H1M2"/>
<reference evidence="1 2" key="1">
    <citation type="submission" date="2018-06" db="EMBL/GenBank/DDBJ databases">
        <title>Genomic Encyclopedia of Type Strains, Phase IV (KMG-IV): sequencing the most valuable type-strain genomes for metagenomic binning, comparative biology and taxonomic classification.</title>
        <authorList>
            <person name="Goeker M."/>
        </authorList>
    </citation>
    <scope>NUCLEOTIDE SEQUENCE [LARGE SCALE GENOMIC DNA]</scope>
    <source>
        <strain evidence="1 2">DSM 25532</strain>
    </source>
</reference>
<organism evidence="1 2">
    <name type="scientific">Roseimicrobium gellanilyticum</name>
    <dbReference type="NCBI Taxonomy" id="748857"/>
    <lineage>
        <taxon>Bacteria</taxon>
        <taxon>Pseudomonadati</taxon>
        <taxon>Verrucomicrobiota</taxon>
        <taxon>Verrucomicrobiia</taxon>
        <taxon>Verrucomicrobiales</taxon>
        <taxon>Verrucomicrobiaceae</taxon>
        <taxon>Roseimicrobium</taxon>
    </lineage>
</organism>
<proteinExistence type="predicted"/>
<accession>A0A366H1M2</accession>
<dbReference type="RefSeq" id="WP_113962216.1">
    <property type="nucleotide sequence ID" value="NZ_QNRR01000020.1"/>
</dbReference>
<evidence type="ECO:0000313" key="2">
    <source>
        <dbReference type="Proteomes" id="UP000253426"/>
    </source>
</evidence>
<protein>
    <recommendedName>
        <fullName evidence="3">DUF3987 domain-containing protein</fullName>
    </recommendedName>
</protein>